<evidence type="ECO:0000313" key="3">
    <source>
        <dbReference type="Proteomes" id="UP001365542"/>
    </source>
</evidence>
<keyword evidence="3" id="KW-1185">Reference proteome</keyword>
<comment type="caution">
    <text evidence="2">The sequence shown here is derived from an EMBL/GenBank/DDBJ whole genome shotgun (WGS) entry which is preliminary data.</text>
</comment>
<gene>
    <name evidence="2" type="ORF">TWF694_005243</name>
</gene>
<feature type="region of interest" description="Disordered" evidence="1">
    <location>
        <begin position="1"/>
        <end position="37"/>
    </location>
</feature>
<dbReference type="EMBL" id="JAVHJO010000017">
    <property type="protein sequence ID" value="KAK6525095.1"/>
    <property type="molecule type" value="Genomic_DNA"/>
</dbReference>
<evidence type="ECO:0000313" key="2">
    <source>
        <dbReference type="EMBL" id="KAK6525095.1"/>
    </source>
</evidence>
<proteinExistence type="predicted"/>
<feature type="region of interest" description="Disordered" evidence="1">
    <location>
        <begin position="78"/>
        <end position="99"/>
    </location>
</feature>
<reference evidence="2 3" key="1">
    <citation type="submission" date="2019-10" db="EMBL/GenBank/DDBJ databases">
        <authorList>
            <person name="Palmer J.M."/>
        </authorList>
    </citation>
    <scope>NUCLEOTIDE SEQUENCE [LARGE SCALE GENOMIC DNA]</scope>
    <source>
        <strain evidence="2 3">TWF694</strain>
    </source>
</reference>
<organism evidence="2 3">
    <name type="scientific">Orbilia ellipsospora</name>
    <dbReference type="NCBI Taxonomy" id="2528407"/>
    <lineage>
        <taxon>Eukaryota</taxon>
        <taxon>Fungi</taxon>
        <taxon>Dikarya</taxon>
        <taxon>Ascomycota</taxon>
        <taxon>Pezizomycotina</taxon>
        <taxon>Orbiliomycetes</taxon>
        <taxon>Orbiliales</taxon>
        <taxon>Orbiliaceae</taxon>
        <taxon>Orbilia</taxon>
    </lineage>
</organism>
<dbReference type="Proteomes" id="UP001365542">
    <property type="component" value="Unassembled WGS sequence"/>
</dbReference>
<dbReference type="AlphaFoldDB" id="A0AAV9WU45"/>
<name>A0AAV9WU45_9PEZI</name>
<accession>A0AAV9WU45</accession>
<sequence>MGDPATASDSEAPFYTPPTWGSEEEEEEGGPSNPVTDKVLLHQLRQEKVNLKAQVEDFGARALQWKLKYKSSEAGHLGVESEMDEAKEMVVQKKKARSH</sequence>
<protein>
    <submittedName>
        <fullName evidence="2">Uncharacterized protein</fullName>
    </submittedName>
</protein>
<evidence type="ECO:0000256" key="1">
    <source>
        <dbReference type="SAM" id="MobiDB-lite"/>
    </source>
</evidence>